<protein>
    <submittedName>
        <fullName evidence="1">Uncharacterized protein</fullName>
    </submittedName>
</protein>
<accession>A0ACB6VA66</accession>
<proteinExistence type="predicted"/>
<dbReference type="Proteomes" id="UP000744676">
    <property type="component" value="Unassembled WGS sequence"/>
</dbReference>
<dbReference type="EMBL" id="QVQA01000004">
    <property type="protein sequence ID" value="KAF5102596.1"/>
    <property type="molecule type" value="Genomic_DNA"/>
</dbReference>
<evidence type="ECO:0000313" key="2">
    <source>
        <dbReference type="Proteomes" id="UP000744676"/>
    </source>
</evidence>
<gene>
    <name evidence="1" type="ORF">D0Z00_000306</name>
</gene>
<evidence type="ECO:0000313" key="1">
    <source>
        <dbReference type="EMBL" id="KAF5102596.1"/>
    </source>
</evidence>
<organism evidence="1 2">
    <name type="scientific">Geotrichum galactomycetum</name>
    <dbReference type="NCBI Taxonomy" id="27317"/>
    <lineage>
        <taxon>Eukaryota</taxon>
        <taxon>Fungi</taxon>
        <taxon>Dikarya</taxon>
        <taxon>Ascomycota</taxon>
        <taxon>Saccharomycotina</taxon>
        <taxon>Dipodascomycetes</taxon>
        <taxon>Dipodascales</taxon>
        <taxon>Dipodascaceae</taxon>
        <taxon>Geotrichum</taxon>
    </lineage>
</organism>
<reference evidence="1 2" key="1">
    <citation type="journal article" date="2020" name="Front. Microbiol.">
        <title>Phenotypic and Genetic Characterization of the Cheese Ripening Yeast Geotrichum candidum.</title>
        <authorList>
            <person name="Perkins V."/>
            <person name="Vignola S."/>
            <person name="Lessard M.H."/>
            <person name="Plante P.L."/>
            <person name="Corbeil J."/>
            <person name="Dugat-Bony E."/>
            <person name="Frenette M."/>
            <person name="Labrie S."/>
        </authorList>
    </citation>
    <scope>NUCLEOTIDE SEQUENCE [LARGE SCALE GENOMIC DNA]</scope>
    <source>
        <strain evidence="1 2">LMA-1147</strain>
    </source>
</reference>
<comment type="caution">
    <text evidence="1">The sequence shown here is derived from an EMBL/GenBank/DDBJ whole genome shotgun (WGS) entry which is preliminary data.</text>
</comment>
<name>A0ACB6VA66_9ASCO</name>
<sequence>MPQNTDSNINLDETGATGLVLESDNFLNEPPDPPGQNDTRTAEIDQLGSEMNPEAQVISGDTTTTTTTTTTAIDNRDEHAKDRHAKRKATDVPEEVETELIELRQEIRADENQINEVRGRLKIDENMIQKIFNELRISKQSQEKLAKENAKLAEELTKMSRELTEVKKERAELASMVDYLTLKANEHDEKLRSFEHSKQDRQSWAQVASLTKKLENVEKRQKVLVTSGKQHNRAILMNMDQNKSVQRQLNSVKKTVNESNYPSAPVAPRAFAKSPVITISPSERTEAMKQENKTDREIKKIIDKEIAPSMVVGVNFTGNGNLTLHIKDMNNETMEKLKPFGNAIDNETWHKVIIDGLMKNDLIEDGDLIDADELKAEIENRNNIELACSPHAIKTEALKGDKTTRFSLVVAVKNEHHSKEMLKKGIFLINQHCYARQWLPPKPRKASTKPNELNRLTDTMEVDNNELSQSNSNNDQ</sequence>
<keyword evidence="2" id="KW-1185">Reference proteome</keyword>